<dbReference type="InterPro" id="IPR010982">
    <property type="entry name" value="Lambda_DNA-bd_dom_sf"/>
</dbReference>
<dbReference type="AlphaFoldDB" id="A0A2S9J5K0"/>
<dbReference type="GO" id="GO:0003677">
    <property type="term" value="F:DNA binding"/>
    <property type="evidence" value="ECO:0007669"/>
    <property type="project" value="InterPro"/>
</dbReference>
<dbReference type="OrthoDB" id="710757at2"/>
<protein>
    <submittedName>
        <fullName evidence="1">Uncharacterized protein</fullName>
    </submittedName>
</protein>
<dbReference type="RefSeq" id="WP_105716057.1">
    <property type="nucleotide sequence ID" value="NZ_PVBQ01000004.1"/>
</dbReference>
<evidence type="ECO:0000313" key="2">
    <source>
        <dbReference type="Proteomes" id="UP000239711"/>
    </source>
</evidence>
<gene>
    <name evidence="1" type="ORF">C5745_05825</name>
</gene>
<reference evidence="1 2" key="1">
    <citation type="submission" date="2018-02" db="EMBL/GenBank/DDBJ databases">
        <title>The draft genome of Sphingobacterium sp. 5JN-11.</title>
        <authorList>
            <person name="Liu L."/>
            <person name="Li L."/>
            <person name="Liang L."/>
            <person name="Zhang X."/>
            <person name="Wang T."/>
        </authorList>
    </citation>
    <scope>NUCLEOTIDE SEQUENCE [LARGE SCALE GENOMIC DNA]</scope>
    <source>
        <strain evidence="1 2">5JN-11</strain>
    </source>
</reference>
<sequence>MDEKEMMMKDIENFSDYVKAKKEKFQLTNKALGEKVGLSEGEISKIINRSKHSVSLHSFCKIAVNTGDTIDQARDQVYPHRKFKLNEVNSQINTIKERKGFGKFMQENFEKDTIEQVPSENSFDIIRVKTGISETRLKNLYYGTGAPEPFEFLLIEMAVGKNPGELMKVYVERYPVKKTKE</sequence>
<name>A0A2S9J5K0_9SPHI</name>
<dbReference type="EMBL" id="PVBQ01000004">
    <property type="protein sequence ID" value="PRD48030.1"/>
    <property type="molecule type" value="Genomic_DNA"/>
</dbReference>
<keyword evidence="2" id="KW-1185">Reference proteome</keyword>
<dbReference type="SUPFAM" id="SSF47413">
    <property type="entry name" value="lambda repressor-like DNA-binding domains"/>
    <property type="match status" value="1"/>
</dbReference>
<organism evidence="1 2">
    <name type="scientific">Sphingobacterium haloxyli</name>
    <dbReference type="NCBI Taxonomy" id="2100533"/>
    <lineage>
        <taxon>Bacteria</taxon>
        <taxon>Pseudomonadati</taxon>
        <taxon>Bacteroidota</taxon>
        <taxon>Sphingobacteriia</taxon>
        <taxon>Sphingobacteriales</taxon>
        <taxon>Sphingobacteriaceae</taxon>
        <taxon>Sphingobacterium</taxon>
    </lineage>
</organism>
<dbReference type="Proteomes" id="UP000239711">
    <property type="component" value="Unassembled WGS sequence"/>
</dbReference>
<comment type="caution">
    <text evidence="1">The sequence shown here is derived from an EMBL/GenBank/DDBJ whole genome shotgun (WGS) entry which is preliminary data.</text>
</comment>
<proteinExistence type="predicted"/>
<accession>A0A2S9J5K0</accession>
<evidence type="ECO:0000313" key="1">
    <source>
        <dbReference type="EMBL" id="PRD48030.1"/>
    </source>
</evidence>